<keyword evidence="6" id="KW-1185">Reference proteome</keyword>
<proteinExistence type="predicted"/>
<dbReference type="InterPro" id="IPR039391">
    <property type="entry name" value="Phytocyanin-like"/>
</dbReference>
<evidence type="ECO:0000259" key="5">
    <source>
        <dbReference type="PROSITE" id="PS51485"/>
    </source>
</evidence>
<feature type="transmembrane region" description="Helical" evidence="4">
    <location>
        <begin position="12"/>
        <end position="34"/>
    </location>
</feature>
<dbReference type="InterPro" id="IPR008972">
    <property type="entry name" value="Cupredoxin"/>
</dbReference>
<protein>
    <submittedName>
        <fullName evidence="7">Cucumber peeling cupredoxin</fullName>
    </submittedName>
</protein>
<evidence type="ECO:0000313" key="6">
    <source>
        <dbReference type="Proteomes" id="UP000504607"/>
    </source>
</evidence>
<feature type="compositionally biased region" description="Low complexity" evidence="3">
    <location>
        <begin position="140"/>
        <end position="197"/>
    </location>
</feature>
<dbReference type="FunFam" id="2.60.40.420:FF:000034">
    <property type="entry name" value="Cupredoxin superfamily protein"/>
    <property type="match status" value="1"/>
</dbReference>
<dbReference type="SUPFAM" id="SSF49503">
    <property type="entry name" value="Cupredoxins"/>
    <property type="match status" value="1"/>
</dbReference>
<organism evidence="6 7">
    <name type="scientific">Elaeis guineensis var. tenera</name>
    <name type="common">Oil palm</name>
    <dbReference type="NCBI Taxonomy" id="51953"/>
    <lineage>
        <taxon>Eukaryota</taxon>
        <taxon>Viridiplantae</taxon>
        <taxon>Streptophyta</taxon>
        <taxon>Embryophyta</taxon>
        <taxon>Tracheophyta</taxon>
        <taxon>Spermatophyta</taxon>
        <taxon>Magnoliopsida</taxon>
        <taxon>Liliopsida</taxon>
        <taxon>Arecaceae</taxon>
        <taxon>Arecoideae</taxon>
        <taxon>Cocoseae</taxon>
        <taxon>Elaeidinae</taxon>
        <taxon>Elaeis</taxon>
    </lineage>
</organism>
<dbReference type="GO" id="GO:0009055">
    <property type="term" value="F:electron transfer activity"/>
    <property type="evidence" value="ECO:0007669"/>
    <property type="project" value="InterPro"/>
</dbReference>
<dbReference type="OrthoDB" id="1933492at2759"/>
<accession>A0A6I9RFM7</accession>
<dbReference type="Proteomes" id="UP000504607">
    <property type="component" value="Chromosome 1"/>
</dbReference>
<dbReference type="KEGG" id="egu:105045783"/>
<dbReference type="Gene3D" id="2.60.40.420">
    <property type="entry name" value="Cupredoxins - blue copper proteins"/>
    <property type="match status" value="1"/>
</dbReference>
<dbReference type="InterPro" id="IPR003245">
    <property type="entry name" value="Phytocyanin_dom"/>
</dbReference>
<dbReference type="RefSeq" id="XP_010922520.1">
    <property type="nucleotide sequence ID" value="XM_010924218.3"/>
</dbReference>
<gene>
    <name evidence="7" type="primary">LOC105045783</name>
</gene>
<dbReference type="AlphaFoldDB" id="A0A6I9RFM7"/>
<dbReference type="GO" id="GO:0005886">
    <property type="term" value="C:plasma membrane"/>
    <property type="evidence" value="ECO:0007669"/>
    <property type="project" value="TreeGrafter"/>
</dbReference>
<keyword evidence="1" id="KW-1015">Disulfide bond</keyword>
<evidence type="ECO:0000256" key="4">
    <source>
        <dbReference type="SAM" id="Phobius"/>
    </source>
</evidence>
<name>A0A6I9RFM7_ELAGV</name>
<dbReference type="PANTHER" id="PTHR33021:SF496">
    <property type="entry name" value="OS08G0482700 PROTEIN"/>
    <property type="match status" value="1"/>
</dbReference>
<dbReference type="Pfam" id="PF02298">
    <property type="entry name" value="Cu_bind_like"/>
    <property type="match status" value="1"/>
</dbReference>
<keyword evidence="4" id="KW-0472">Membrane</keyword>
<feature type="domain" description="Phytocyanin" evidence="5">
    <location>
        <begin position="35"/>
        <end position="139"/>
    </location>
</feature>
<reference evidence="7" key="1">
    <citation type="submission" date="2025-08" db="UniProtKB">
        <authorList>
            <consortium name="RefSeq"/>
        </authorList>
    </citation>
    <scope>IDENTIFICATION</scope>
</reference>
<keyword evidence="2" id="KW-0325">Glycoprotein</keyword>
<dbReference type="PANTHER" id="PTHR33021">
    <property type="entry name" value="BLUE COPPER PROTEIN"/>
    <property type="match status" value="1"/>
</dbReference>
<evidence type="ECO:0000313" key="7">
    <source>
        <dbReference type="RefSeq" id="XP_010922520.1"/>
    </source>
</evidence>
<keyword evidence="4" id="KW-1133">Transmembrane helix</keyword>
<dbReference type="PROSITE" id="PS51485">
    <property type="entry name" value="PHYTOCYANIN"/>
    <property type="match status" value="1"/>
</dbReference>
<dbReference type="InParanoid" id="A0A6I9RFM7"/>
<dbReference type="CDD" id="cd13920">
    <property type="entry name" value="Stellacyanin"/>
    <property type="match status" value="1"/>
</dbReference>
<feature type="region of interest" description="Disordered" evidence="3">
    <location>
        <begin position="140"/>
        <end position="209"/>
    </location>
</feature>
<dbReference type="GeneID" id="105045783"/>
<keyword evidence="4" id="KW-0812">Transmembrane</keyword>
<evidence type="ECO:0000256" key="3">
    <source>
        <dbReference type="SAM" id="MobiDB-lite"/>
    </source>
</evidence>
<sequence>MGGSGGGKRADWAWMMVAVVAASLLLEGSVVTAATRHVVGGSGTGWTIPPNASFYDKWSSSQTFVVGDTLVFNFPTGIHNVVQLPKSSYDACSTKDQIGSTLSTGPATVTITSSGDHYYICGVSGHCSAGQKLAITVASSSSAGPAPAPTTSGPTPSGAPAPASAGPSGSPVPASAGSSGSPAPASAGSSGNPQSPMAPGPSGGSSSAPPARPFIFSLAVALLSVASSYLISL</sequence>
<evidence type="ECO:0000256" key="2">
    <source>
        <dbReference type="ARBA" id="ARBA00023180"/>
    </source>
</evidence>
<evidence type="ECO:0000256" key="1">
    <source>
        <dbReference type="ARBA" id="ARBA00023157"/>
    </source>
</evidence>